<dbReference type="InterPro" id="IPR038269">
    <property type="entry name" value="SCAN_sf"/>
</dbReference>
<reference evidence="3" key="2">
    <citation type="submission" date="2025-08" db="UniProtKB">
        <authorList>
            <consortium name="Ensembl"/>
        </authorList>
    </citation>
    <scope>IDENTIFICATION</scope>
</reference>
<dbReference type="FunFam" id="1.10.4020.10:FF:000001">
    <property type="entry name" value="zinc finger protein 263 isoform X1"/>
    <property type="match status" value="1"/>
</dbReference>
<dbReference type="AlphaFoldDB" id="A0A670HNR6"/>
<reference evidence="3 4" key="1">
    <citation type="journal article" date="2019" name="Proc. Natl. Acad. Sci. U.S.A.">
        <title>Regulatory changes in pterin and carotenoid genes underlie balanced color polymorphisms in the wall lizard.</title>
        <authorList>
            <person name="Andrade P."/>
            <person name="Pinho C."/>
            <person name="Perez I de Lanuza G."/>
            <person name="Afonso S."/>
            <person name="Brejcha J."/>
            <person name="Rubin C.J."/>
            <person name="Wallerman O."/>
            <person name="Pereira P."/>
            <person name="Sabatino S.J."/>
            <person name="Bellati A."/>
            <person name="Pellitteri-Rosa D."/>
            <person name="Bosakova Z."/>
            <person name="Bunikis I."/>
            <person name="Carretero M.A."/>
            <person name="Feiner N."/>
            <person name="Marsik P."/>
            <person name="Pauperio F."/>
            <person name="Salvi D."/>
            <person name="Soler L."/>
            <person name="While G.M."/>
            <person name="Uller T."/>
            <person name="Font E."/>
            <person name="Andersson L."/>
            <person name="Carneiro M."/>
        </authorList>
    </citation>
    <scope>NUCLEOTIDE SEQUENCE</scope>
</reference>
<dbReference type="PROSITE" id="PS50804">
    <property type="entry name" value="SCAN_BOX"/>
    <property type="match status" value="1"/>
</dbReference>
<dbReference type="CDD" id="cd07936">
    <property type="entry name" value="SCAN"/>
    <property type="match status" value="1"/>
</dbReference>
<evidence type="ECO:0000256" key="1">
    <source>
        <dbReference type="ARBA" id="ARBA00023242"/>
    </source>
</evidence>
<reference evidence="3" key="3">
    <citation type="submission" date="2025-09" db="UniProtKB">
        <authorList>
            <consortium name="Ensembl"/>
        </authorList>
    </citation>
    <scope>IDENTIFICATION</scope>
</reference>
<organism evidence="3 4">
    <name type="scientific">Podarcis muralis</name>
    <name type="common">Wall lizard</name>
    <name type="synonym">Lacerta muralis</name>
    <dbReference type="NCBI Taxonomy" id="64176"/>
    <lineage>
        <taxon>Eukaryota</taxon>
        <taxon>Metazoa</taxon>
        <taxon>Chordata</taxon>
        <taxon>Craniata</taxon>
        <taxon>Vertebrata</taxon>
        <taxon>Euteleostomi</taxon>
        <taxon>Lepidosauria</taxon>
        <taxon>Squamata</taxon>
        <taxon>Bifurcata</taxon>
        <taxon>Unidentata</taxon>
        <taxon>Episquamata</taxon>
        <taxon>Laterata</taxon>
        <taxon>Lacertibaenia</taxon>
        <taxon>Lacertidae</taxon>
        <taxon>Podarcis</taxon>
    </lineage>
</organism>
<dbReference type="PANTHER" id="PTHR45935:SF15">
    <property type="entry name" value="SCAN BOX DOMAIN-CONTAINING PROTEIN"/>
    <property type="match status" value="1"/>
</dbReference>
<dbReference type="SUPFAM" id="SSF47353">
    <property type="entry name" value="Retrovirus capsid dimerization domain-like"/>
    <property type="match status" value="1"/>
</dbReference>
<evidence type="ECO:0000259" key="2">
    <source>
        <dbReference type="PROSITE" id="PS50804"/>
    </source>
</evidence>
<evidence type="ECO:0000313" key="4">
    <source>
        <dbReference type="Proteomes" id="UP000472272"/>
    </source>
</evidence>
<name>A0A670HNR6_PODMU</name>
<dbReference type="Ensembl" id="ENSPMRT00000000690.1">
    <property type="protein sequence ID" value="ENSPMRP00000000657.1"/>
    <property type="gene ID" value="ENSPMRG00000000498.1"/>
</dbReference>
<proteinExistence type="predicted"/>
<dbReference type="InterPro" id="IPR050916">
    <property type="entry name" value="SCAN-C2H2_zinc_finger"/>
</dbReference>
<accession>A0A670HNR6</accession>
<protein>
    <recommendedName>
        <fullName evidence="2">SCAN box domain-containing protein</fullName>
    </recommendedName>
</protein>
<dbReference type="GeneTree" id="ENSGT00940000154715"/>
<dbReference type="Proteomes" id="UP000472272">
    <property type="component" value="Chromosome 2"/>
</dbReference>
<keyword evidence="4" id="KW-1185">Reference proteome</keyword>
<sequence length="245" mass="28240">QCATDALYCTYRFRSIIDVFTEERTFQRLETGNREDYGKVKAAILRRDALRREMQHQHFRGFCYQEAEGPRGAYTRLQELCSQWLNMERHTKEQILELLILEQFLNVLPPEIQSWVRECSPETCSQAVTLAEGFLRVQQETQRQGKEVRLSVSMCETPICIIYLKHPYPTSNSHAGVQLPGHVASMTKPLLANQSSARKHCLPSRRCSTYLSTCTLRCFRSARLAGAGTEQWELTPSRGFELPTF</sequence>
<dbReference type="OMA" id="YDINAET"/>
<feature type="domain" description="SCAN box" evidence="2">
    <location>
        <begin position="56"/>
        <end position="136"/>
    </location>
</feature>
<dbReference type="PANTHER" id="PTHR45935">
    <property type="entry name" value="PROTEIN ZBED8-RELATED"/>
    <property type="match status" value="1"/>
</dbReference>
<dbReference type="Pfam" id="PF02023">
    <property type="entry name" value="SCAN"/>
    <property type="match status" value="1"/>
</dbReference>
<keyword evidence="1" id="KW-0539">Nucleus</keyword>
<evidence type="ECO:0000313" key="3">
    <source>
        <dbReference type="Ensembl" id="ENSPMRP00000000657.1"/>
    </source>
</evidence>
<dbReference type="InterPro" id="IPR003309">
    <property type="entry name" value="SCAN_dom"/>
</dbReference>
<dbReference type="Gene3D" id="1.10.4020.10">
    <property type="entry name" value="DNA breaking-rejoining enzymes"/>
    <property type="match status" value="1"/>
</dbReference>
<dbReference type="SMART" id="SM00431">
    <property type="entry name" value="SCAN"/>
    <property type="match status" value="1"/>
</dbReference>